<protein>
    <recommendedName>
        <fullName evidence="5">MACPF domain-containing protein</fullName>
    </recommendedName>
</protein>
<name>A0AAD9Q4B6_ACRCE</name>
<evidence type="ECO:0000313" key="3">
    <source>
        <dbReference type="EMBL" id="KAK2554398.1"/>
    </source>
</evidence>
<dbReference type="PROSITE" id="PS51412">
    <property type="entry name" value="MACPF_2"/>
    <property type="match status" value="1"/>
</dbReference>
<dbReference type="SMART" id="SM00457">
    <property type="entry name" value="MACPF"/>
    <property type="match status" value="1"/>
</dbReference>
<dbReference type="AlphaFoldDB" id="A0AAD9Q4B6"/>
<feature type="non-terminal residue" evidence="3">
    <location>
        <position position="1"/>
    </location>
</feature>
<dbReference type="InterPro" id="IPR020864">
    <property type="entry name" value="MACPF"/>
</dbReference>
<proteinExistence type="predicted"/>
<reference evidence="3" key="2">
    <citation type="journal article" date="2023" name="Science">
        <title>Genomic signatures of disease resistance in endangered staghorn corals.</title>
        <authorList>
            <person name="Vollmer S.V."/>
            <person name="Selwyn J.D."/>
            <person name="Despard B.A."/>
            <person name="Roesel C.L."/>
        </authorList>
    </citation>
    <scope>NUCLEOTIDE SEQUENCE</scope>
    <source>
        <strain evidence="3">K2</strain>
    </source>
</reference>
<evidence type="ECO:0008006" key="5">
    <source>
        <dbReference type="Google" id="ProtNLM"/>
    </source>
</evidence>
<dbReference type="InterPro" id="IPR003609">
    <property type="entry name" value="Pan_app"/>
</dbReference>
<reference evidence="3" key="1">
    <citation type="journal article" date="2023" name="G3 (Bethesda)">
        <title>Whole genome assembly and annotation of the endangered Caribbean coral Acropora cervicornis.</title>
        <authorList>
            <person name="Selwyn J.D."/>
            <person name="Vollmer S.V."/>
        </authorList>
    </citation>
    <scope>NUCLEOTIDE SEQUENCE</scope>
    <source>
        <strain evidence="3">K2</strain>
    </source>
</reference>
<dbReference type="Proteomes" id="UP001249851">
    <property type="component" value="Unassembled WGS sequence"/>
</dbReference>
<comment type="caution">
    <text evidence="3">The sequence shown here is derived from an EMBL/GenBank/DDBJ whole genome shotgun (WGS) entry which is preliminary data.</text>
</comment>
<organism evidence="3 4">
    <name type="scientific">Acropora cervicornis</name>
    <name type="common">Staghorn coral</name>
    <dbReference type="NCBI Taxonomy" id="6130"/>
    <lineage>
        <taxon>Eukaryota</taxon>
        <taxon>Metazoa</taxon>
        <taxon>Cnidaria</taxon>
        <taxon>Anthozoa</taxon>
        <taxon>Hexacorallia</taxon>
        <taxon>Scleractinia</taxon>
        <taxon>Astrocoeniina</taxon>
        <taxon>Acroporidae</taxon>
        <taxon>Acropora</taxon>
    </lineage>
</organism>
<evidence type="ECO:0000259" key="2">
    <source>
        <dbReference type="PROSITE" id="PS51412"/>
    </source>
</evidence>
<sequence length="554" mass="61156">NSLVKSCFASSLDLPVAPGYTYSGKPSLFSRKLGKSSLSKYVSDEYSLHPSGVRMDVQVQDCSSDIRWKKTFPDLDYSLLGYDIIYGNPLANGRDPGLRHQIFSADFSKPTQSSDCRYVIPAGLFAVSSESCDVSFESKLVRNKQEMKNHLGAQAKVEGGGWGFEFSASASYQRDSSEMSKGEFLYVISHAECHNYYSTIDIMNPPPFHPGFLAWTKKLSNSNVSDEEVLKFVEYFGSHFFTEVTFGAKFIQKHKVSQSAYEKLKKSKISVEAQASYSGIFSIGGGFSFDKEQSEAASNFSKNVETTTFTLGSTPPSNGDAMTWASSVQQNPVPMLYSLSQIDTLFTGQFASGFPPEVNVERVRIKLQNISRQYCLALQKKGTVHSCEPKVHLETSGIDITGKGYRYLTKVEKAVCVSFCLQDPNCTAITYTILNRSQASSLCKFYSAVGKNGGVHLNLTKKDNSEKTSNLVLFISKVQDVHLYHATLEGSAYHMESQTTLGHCNSTCANDLFCDVFSFSYNGICSLYSASEISNIVVDDASEVSFIALHSFEN</sequence>
<dbReference type="PROSITE" id="PS50948">
    <property type="entry name" value="PAN"/>
    <property type="match status" value="1"/>
</dbReference>
<evidence type="ECO:0000259" key="1">
    <source>
        <dbReference type="PROSITE" id="PS50948"/>
    </source>
</evidence>
<evidence type="ECO:0000313" key="4">
    <source>
        <dbReference type="Proteomes" id="UP001249851"/>
    </source>
</evidence>
<accession>A0AAD9Q4B6</accession>
<feature type="domain" description="MACPF" evidence="2">
    <location>
        <begin position="58"/>
        <end position="378"/>
    </location>
</feature>
<dbReference type="EMBL" id="JARQWQ010000070">
    <property type="protein sequence ID" value="KAK2554398.1"/>
    <property type="molecule type" value="Genomic_DNA"/>
</dbReference>
<dbReference type="Pfam" id="PF01823">
    <property type="entry name" value="MACPF"/>
    <property type="match status" value="1"/>
</dbReference>
<gene>
    <name evidence="3" type="ORF">P5673_024103</name>
</gene>
<feature type="domain" description="Apple" evidence="1">
    <location>
        <begin position="387"/>
        <end position="472"/>
    </location>
</feature>
<keyword evidence="4" id="KW-1185">Reference proteome</keyword>